<dbReference type="Proteomes" id="UP000770717">
    <property type="component" value="Unassembled WGS sequence"/>
</dbReference>
<keyword evidence="5" id="KW-1185">Reference proteome</keyword>
<gene>
    <name evidence="4" type="ORF">GDO78_004596</name>
</gene>
<organism evidence="4 5">
    <name type="scientific">Eleutherodactylus coqui</name>
    <name type="common">Puerto Rican coqui</name>
    <dbReference type="NCBI Taxonomy" id="57060"/>
    <lineage>
        <taxon>Eukaryota</taxon>
        <taxon>Metazoa</taxon>
        <taxon>Chordata</taxon>
        <taxon>Craniata</taxon>
        <taxon>Vertebrata</taxon>
        <taxon>Euteleostomi</taxon>
        <taxon>Amphibia</taxon>
        <taxon>Batrachia</taxon>
        <taxon>Anura</taxon>
        <taxon>Neobatrachia</taxon>
        <taxon>Hyloidea</taxon>
        <taxon>Eleutherodactylidae</taxon>
        <taxon>Eleutherodactylinae</taxon>
        <taxon>Eleutherodactylus</taxon>
        <taxon>Eleutherodactylus</taxon>
    </lineage>
</organism>
<evidence type="ECO:0000256" key="3">
    <source>
        <dbReference type="SAM" id="Phobius"/>
    </source>
</evidence>
<feature type="compositionally biased region" description="Basic residues" evidence="2">
    <location>
        <begin position="101"/>
        <end position="113"/>
    </location>
</feature>
<evidence type="ECO:0000313" key="5">
    <source>
        <dbReference type="Proteomes" id="UP000770717"/>
    </source>
</evidence>
<proteinExistence type="predicted"/>
<feature type="region of interest" description="Disordered" evidence="2">
    <location>
        <begin position="1"/>
        <end position="150"/>
    </location>
</feature>
<keyword evidence="1" id="KW-0175">Coiled coil</keyword>
<dbReference type="EMBL" id="WNTK01000013">
    <property type="protein sequence ID" value="KAG9474381.1"/>
    <property type="molecule type" value="Genomic_DNA"/>
</dbReference>
<sequence>MNQLMILGKSEEIGDQRTRDTRLPATVTEMMEPGAPSGLEQRRDPLGETTHQEQSKQTLQSWGSDNAYADSVEHLGSDKESEDNDSRIYPHLFQASDVPHKKTKTRSRRKSADRRKDNDSGPQSNNDVSRRSPSKEDGGDTSSGLQTRCRSAPHHLSPQIKATVEALQASIQGLCQRLESLERALQDQRQNTEGQIQRSHTVPHRRRPLLARSQTFLFIVLWPFVAHWLLRRFLWRKR</sequence>
<feature type="coiled-coil region" evidence="1">
    <location>
        <begin position="164"/>
        <end position="198"/>
    </location>
</feature>
<evidence type="ECO:0000256" key="1">
    <source>
        <dbReference type="SAM" id="Coils"/>
    </source>
</evidence>
<keyword evidence="3" id="KW-1133">Transmembrane helix</keyword>
<accession>A0A8J6K023</accession>
<feature type="compositionally biased region" description="Basic and acidic residues" evidence="2">
    <location>
        <begin position="128"/>
        <end position="138"/>
    </location>
</feature>
<dbReference type="AlphaFoldDB" id="A0A8J6K023"/>
<protein>
    <submittedName>
        <fullName evidence="4">Uncharacterized protein</fullName>
    </submittedName>
</protein>
<keyword evidence="3" id="KW-0472">Membrane</keyword>
<comment type="caution">
    <text evidence="4">The sequence shown here is derived from an EMBL/GenBank/DDBJ whole genome shotgun (WGS) entry which is preliminary data.</text>
</comment>
<name>A0A8J6K023_ELECQ</name>
<feature type="compositionally biased region" description="Basic and acidic residues" evidence="2">
    <location>
        <begin position="71"/>
        <end position="88"/>
    </location>
</feature>
<reference evidence="4" key="1">
    <citation type="thesis" date="2020" institute="ProQuest LLC" country="789 East Eisenhower Parkway, Ann Arbor, MI, USA">
        <title>Comparative Genomics and Chromosome Evolution.</title>
        <authorList>
            <person name="Mudd A.B."/>
        </authorList>
    </citation>
    <scope>NUCLEOTIDE SEQUENCE</scope>
    <source>
        <strain evidence="4">HN-11 Male</strain>
        <tissue evidence="4">Kidney and liver</tissue>
    </source>
</reference>
<evidence type="ECO:0000313" key="4">
    <source>
        <dbReference type="EMBL" id="KAG9474381.1"/>
    </source>
</evidence>
<evidence type="ECO:0000256" key="2">
    <source>
        <dbReference type="SAM" id="MobiDB-lite"/>
    </source>
</evidence>
<dbReference type="OrthoDB" id="71307at2759"/>
<feature type="compositionally biased region" description="Polar residues" evidence="2">
    <location>
        <begin position="55"/>
        <end position="64"/>
    </location>
</feature>
<feature type="compositionally biased region" description="Basic and acidic residues" evidence="2">
    <location>
        <begin position="9"/>
        <end position="22"/>
    </location>
</feature>
<keyword evidence="3" id="KW-0812">Transmembrane</keyword>
<feature type="transmembrane region" description="Helical" evidence="3">
    <location>
        <begin position="209"/>
        <end position="230"/>
    </location>
</feature>
<feature type="compositionally biased region" description="Basic and acidic residues" evidence="2">
    <location>
        <begin position="40"/>
        <end position="54"/>
    </location>
</feature>
<feature type="compositionally biased region" description="Polar residues" evidence="2">
    <location>
        <begin position="140"/>
        <end position="149"/>
    </location>
</feature>